<dbReference type="PROSITE" id="PS50088">
    <property type="entry name" value="ANK_REPEAT"/>
    <property type="match status" value="2"/>
</dbReference>
<dbReference type="EMBL" id="BMAT01013575">
    <property type="protein sequence ID" value="GFS15588.1"/>
    <property type="molecule type" value="Genomic_DNA"/>
</dbReference>
<protein>
    <submittedName>
        <fullName evidence="2">Ankyrin repeat domain-containing protein 53</fullName>
    </submittedName>
</protein>
<dbReference type="PRINTS" id="PR01415">
    <property type="entry name" value="ANKYRIN"/>
</dbReference>
<dbReference type="PROSITE" id="PS50297">
    <property type="entry name" value="ANK_REP_REGION"/>
    <property type="match status" value="2"/>
</dbReference>
<reference evidence="2 3" key="1">
    <citation type="journal article" date="2021" name="Elife">
        <title>Chloroplast acquisition without the gene transfer in kleptoplastic sea slugs, Plakobranchus ocellatus.</title>
        <authorList>
            <person name="Maeda T."/>
            <person name="Takahashi S."/>
            <person name="Yoshida T."/>
            <person name="Shimamura S."/>
            <person name="Takaki Y."/>
            <person name="Nagai Y."/>
            <person name="Toyoda A."/>
            <person name="Suzuki Y."/>
            <person name="Arimoto A."/>
            <person name="Ishii H."/>
            <person name="Satoh N."/>
            <person name="Nishiyama T."/>
            <person name="Hasebe M."/>
            <person name="Maruyama T."/>
            <person name="Minagawa J."/>
            <person name="Obokata J."/>
            <person name="Shigenobu S."/>
        </authorList>
    </citation>
    <scope>NUCLEOTIDE SEQUENCE [LARGE SCALE GENOMIC DNA]</scope>
</reference>
<evidence type="ECO:0000313" key="2">
    <source>
        <dbReference type="EMBL" id="GFS15588.1"/>
    </source>
</evidence>
<dbReference type="InterPro" id="IPR002110">
    <property type="entry name" value="Ankyrin_rpt"/>
</dbReference>
<dbReference type="AlphaFoldDB" id="A0AAV4IYI2"/>
<organism evidence="2 3">
    <name type="scientific">Elysia marginata</name>
    <dbReference type="NCBI Taxonomy" id="1093978"/>
    <lineage>
        <taxon>Eukaryota</taxon>
        <taxon>Metazoa</taxon>
        <taxon>Spiralia</taxon>
        <taxon>Lophotrochozoa</taxon>
        <taxon>Mollusca</taxon>
        <taxon>Gastropoda</taxon>
        <taxon>Heterobranchia</taxon>
        <taxon>Euthyneura</taxon>
        <taxon>Panpulmonata</taxon>
        <taxon>Sacoglossa</taxon>
        <taxon>Placobranchoidea</taxon>
        <taxon>Plakobranchidae</taxon>
        <taxon>Elysia</taxon>
    </lineage>
</organism>
<dbReference type="Gene3D" id="1.25.40.20">
    <property type="entry name" value="Ankyrin repeat-containing domain"/>
    <property type="match status" value="2"/>
</dbReference>
<feature type="repeat" description="ANK" evidence="1">
    <location>
        <begin position="213"/>
        <end position="241"/>
    </location>
</feature>
<sequence length="446" mass="50070">MKEHPKSAAFEAIRLLKTYGNKFVTKDGWTLLHRSATSTPAHIYVMANNAVPINVQNSNGDTALHIAVRKGNYETTEALLQCCADLSIRNKMGQVASDLAVGDIADLLAKFEEGAVSALKNGKSQHLARLVPMFWCNVDSTVKDGMSLLQLAMDRVNDTDEDPRMVDCCRVLHDYRPASELIHCVLSEDVQRLHPILSQLRGFAVNLRFKDRYGKTLLSHAVESNNLEVVQMLVNAGARINGIRVRENARSQHTVPLFHKTLKKDIRVEIAHFIHSQMDPREMAEKDRHGNTALLRAVEEGASEKLIDWLLVADHGRNLTHRNQNGMNARELAVSKGRSDIVQTIDKFVLQQRGKFFLVNLPVHFYGLDNLQFTDEHIGKTLFEVVEEGKDKDDKKSLRLYNEIEERGISLFKAAAEGNLKTVQKLNAANFQDKASNMGVFTSPEV</sequence>
<dbReference type="Proteomes" id="UP000762676">
    <property type="component" value="Unassembled WGS sequence"/>
</dbReference>
<dbReference type="PANTHER" id="PTHR24184">
    <property type="entry name" value="SI:CH211-189E2.2"/>
    <property type="match status" value="1"/>
</dbReference>
<dbReference type="Pfam" id="PF12796">
    <property type="entry name" value="Ank_2"/>
    <property type="match status" value="1"/>
</dbReference>
<dbReference type="SMART" id="SM00248">
    <property type="entry name" value="ANK"/>
    <property type="match status" value="4"/>
</dbReference>
<proteinExistence type="predicted"/>
<accession>A0AAV4IYI2</accession>
<dbReference type="SUPFAM" id="SSF48403">
    <property type="entry name" value="Ankyrin repeat"/>
    <property type="match status" value="2"/>
</dbReference>
<dbReference type="Pfam" id="PF13606">
    <property type="entry name" value="Ank_3"/>
    <property type="match status" value="1"/>
</dbReference>
<keyword evidence="3" id="KW-1185">Reference proteome</keyword>
<comment type="caution">
    <text evidence="2">The sequence shown here is derived from an EMBL/GenBank/DDBJ whole genome shotgun (WGS) entry which is preliminary data.</text>
</comment>
<gene>
    <name evidence="2" type="ORF">ElyMa_006774500</name>
</gene>
<feature type="repeat" description="ANK" evidence="1">
    <location>
        <begin position="59"/>
        <end position="91"/>
    </location>
</feature>
<keyword evidence="1" id="KW-0040">ANK repeat</keyword>
<evidence type="ECO:0000256" key="1">
    <source>
        <dbReference type="PROSITE-ProRule" id="PRU00023"/>
    </source>
</evidence>
<name>A0AAV4IYI2_9GAST</name>
<dbReference type="InterPro" id="IPR036770">
    <property type="entry name" value="Ankyrin_rpt-contain_sf"/>
</dbReference>
<dbReference type="PANTHER" id="PTHR24184:SF11">
    <property type="entry name" value="ANKYRIN REPEAT AND SOCS BOX CONTAINING 3"/>
    <property type="match status" value="1"/>
</dbReference>
<evidence type="ECO:0000313" key="3">
    <source>
        <dbReference type="Proteomes" id="UP000762676"/>
    </source>
</evidence>